<feature type="domain" description="Prepilin type IV endopeptidase peptidase" evidence="8">
    <location>
        <begin position="106"/>
        <end position="208"/>
    </location>
</feature>
<dbReference type="Proteomes" id="UP000005273">
    <property type="component" value="Unassembled WGS sequence"/>
</dbReference>
<dbReference type="eggNOG" id="COG1989">
    <property type="taxonomic scope" value="Bacteria"/>
</dbReference>
<dbReference type="Pfam" id="PF01478">
    <property type="entry name" value="Peptidase_A24"/>
    <property type="match status" value="1"/>
</dbReference>
<evidence type="ECO:0000313" key="11">
    <source>
        <dbReference type="Proteomes" id="UP000005273"/>
    </source>
</evidence>
<keyword evidence="5 7" id="KW-1133">Transmembrane helix</keyword>
<dbReference type="OrthoDB" id="9789291at2"/>
<feature type="domain" description="Prepilin peptidase A24 N-terminal" evidence="9">
    <location>
        <begin position="11"/>
        <end position="94"/>
    </location>
</feature>
<keyword evidence="4 7" id="KW-0812">Transmembrane</keyword>
<gene>
    <name evidence="10" type="ORF">HMPREF1705_04118</name>
</gene>
<evidence type="ECO:0000256" key="3">
    <source>
        <dbReference type="ARBA" id="ARBA00022475"/>
    </source>
</evidence>
<feature type="transmembrane region" description="Helical" evidence="7">
    <location>
        <begin position="74"/>
        <end position="93"/>
    </location>
</feature>
<dbReference type="Gene3D" id="1.20.120.1220">
    <property type="match status" value="1"/>
</dbReference>
<feature type="transmembrane region" description="Helical" evidence="7">
    <location>
        <begin position="148"/>
        <end position="168"/>
    </location>
</feature>
<dbReference type="EMBL" id="ACJX03000001">
    <property type="protein sequence ID" value="KRT34867.1"/>
    <property type="molecule type" value="Genomic_DNA"/>
</dbReference>
<proteinExistence type="inferred from homology"/>
<evidence type="ECO:0000259" key="8">
    <source>
        <dbReference type="Pfam" id="PF01478"/>
    </source>
</evidence>
<dbReference type="STRING" id="592015.HMPREF1705_04118"/>
<dbReference type="RefSeq" id="WP_057940646.1">
    <property type="nucleotide sequence ID" value="NZ_ACJX03000001.1"/>
</dbReference>
<reference evidence="11" key="1">
    <citation type="submission" date="2012-09" db="EMBL/GenBank/DDBJ databases">
        <authorList>
            <person name="Weinstock G."/>
            <person name="Sodergren E."/>
            <person name="Clifton S."/>
            <person name="Fulton L."/>
            <person name="Fulton B."/>
            <person name="Courtney L."/>
            <person name="Fronick C."/>
            <person name="Harrison M."/>
            <person name="Strong C."/>
            <person name="Farmer C."/>
            <person name="Delehaunty K."/>
            <person name="Markovic C."/>
            <person name="Hall O."/>
            <person name="Minx P."/>
            <person name="Tomlinson C."/>
            <person name="Mitreva M."/>
            <person name="Nelson J."/>
            <person name="Hou S."/>
            <person name="Wollam A."/>
            <person name="Pepin K.H."/>
            <person name="Johnson M."/>
            <person name="Bhonagiri V."/>
            <person name="Nash W.E."/>
            <person name="Suruliraj S."/>
            <person name="Warren W."/>
            <person name="Chinwalla A."/>
            <person name="Mardis E.R."/>
            <person name="Wilson R.K."/>
        </authorList>
    </citation>
    <scope>NUCLEOTIDE SEQUENCE [LARGE SCALE GENOMIC DNA]</scope>
    <source>
        <strain evidence="11">OS1</strain>
    </source>
</reference>
<name>A0A0T5X964_9BACT</name>
<evidence type="ECO:0000259" key="9">
    <source>
        <dbReference type="Pfam" id="PF06750"/>
    </source>
</evidence>
<feature type="transmembrane region" description="Helical" evidence="7">
    <location>
        <begin position="180"/>
        <end position="213"/>
    </location>
</feature>
<dbReference type="GO" id="GO:0004190">
    <property type="term" value="F:aspartic-type endopeptidase activity"/>
    <property type="evidence" value="ECO:0007669"/>
    <property type="project" value="InterPro"/>
</dbReference>
<protein>
    <submittedName>
        <fullName evidence="10">Bacterial peptidase A24 protein</fullName>
    </submittedName>
</protein>
<comment type="caution">
    <text evidence="10">The sequence shown here is derived from an EMBL/GenBank/DDBJ whole genome shotgun (WGS) entry which is preliminary data.</text>
</comment>
<evidence type="ECO:0000256" key="4">
    <source>
        <dbReference type="ARBA" id="ARBA00022692"/>
    </source>
</evidence>
<keyword evidence="11" id="KW-1185">Reference proteome</keyword>
<evidence type="ECO:0000256" key="7">
    <source>
        <dbReference type="SAM" id="Phobius"/>
    </source>
</evidence>
<accession>A0A0T5X964</accession>
<sequence>MIGMFRLTSFIFGLAYGSFLNVVAQRTIEGKKWWGRERSVCESCGRTLSFMDLIPLLSYVFLKGRCRGCNAKIGISYLLVELIMGFSMLVLAWLYGPTYAFILSFVLWSCLFLSSLTDMYSGYVYDWLVLPFFAIGLLLRVFVSWQIFWNGILGACICGFLILLIMYVSKGGMGSGDAIVAAAIGGAMGTWMGCLALYISFMCGGLTALSLLLVHKVGRKDHLPMVPFFAIGSFCTFLFGAKILAFLDISPGWPWIF</sequence>
<comment type="similarity">
    <text evidence="2">Belongs to the peptidase A24 family.</text>
</comment>
<feature type="transmembrane region" description="Helical" evidence="7">
    <location>
        <begin position="123"/>
        <end position="142"/>
    </location>
</feature>
<dbReference type="PANTHER" id="PTHR30487">
    <property type="entry name" value="TYPE 4 PREPILIN-LIKE PROTEINS LEADER PEPTIDE-PROCESSING ENZYME"/>
    <property type="match status" value="1"/>
</dbReference>
<evidence type="ECO:0000256" key="1">
    <source>
        <dbReference type="ARBA" id="ARBA00004651"/>
    </source>
</evidence>
<dbReference type="InterPro" id="IPR050882">
    <property type="entry name" value="Prepilin_peptidase/N-MTase"/>
</dbReference>
<dbReference type="InterPro" id="IPR010627">
    <property type="entry name" value="Prepilin_pept_A24_N"/>
</dbReference>
<dbReference type="InterPro" id="IPR000045">
    <property type="entry name" value="Prepilin_IV_endopep_pep"/>
</dbReference>
<dbReference type="GO" id="GO:0006465">
    <property type="term" value="P:signal peptide processing"/>
    <property type="evidence" value="ECO:0007669"/>
    <property type="project" value="TreeGrafter"/>
</dbReference>
<comment type="subcellular location">
    <subcellularLocation>
        <location evidence="1">Cell membrane</location>
        <topology evidence="1">Multi-pass membrane protein</topology>
    </subcellularLocation>
</comment>
<dbReference type="GO" id="GO:0005886">
    <property type="term" value="C:plasma membrane"/>
    <property type="evidence" value="ECO:0007669"/>
    <property type="project" value="UniProtKB-SubCell"/>
</dbReference>
<organism evidence="10 11">
    <name type="scientific">Acetomicrobium hydrogeniformans ATCC BAA-1850</name>
    <dbReference type="NCBI Taxonomy" id="592015"/>
    <lineage>
        <taxon>Bacteria</taxon>
        <taxon>Thermotogati</taxon>
        <taxon>Synergistota</taxon>
        <taxon>Synergistia</taxon>
        <taxon>Synergistales</taxon>
        <taxon>Acetomicrobiaceae</taxon>
        <taxon>Acetomicrobium</taxon>
    </lineage>
</organism>
<feature type="transmembrane region" description="Helical" evidence="7">
    <location>
        <begin position="225"/>
        <end position="247"/>
    </location>
</feature>
<evidence type="ECO:0000256" key="5">
    <source>
        <dbReference type="ARBA" id="ARBA00022989"/>
    </source>
</evidence>
<evidence type="ECO:0000313" key="10">
    <source>
        <dbReference type="EMBL" id="KRT34867.1"/>
    </source>
</evidence>
<dbReference type="PANTHER" id="PTHR30487:SF0">
    <property type="entry name" value="PREPILIN LEADER PEPTIDASE_N-METHYLTRANSFERASE-RELATED"/>
    <property type="match status" value="1"/>
</dbReference>
<evidence type="ECO:0000256" key="6">
    <source>
        <dbReference type="ARBA" id="ARBA00023136"/>
    </source>
</evidence>
<keyword evidence="6 7" id="KW-0472">Membrane</keyword>
<dbReference type="Pfam" id="PF06750">
    <property type="entry name" value="A24_N_bact"/>
    <property type="match status" value="1"/>
</dbReference>
<evidence type="ECO:0000256" key="2">
    <source>
        <dbReference type="ARBA" id="ARBA00005801"/>
    </source>
</evidence>
<keyword evidence="3" id="KW-1003">Cell membrane</keyword>
<dbReference type="AlphaFoldDB" id="A0A0T5X964"/>